<dbReference type="EMBL" id="DRSQ01000200">
    <property type="protein sequence ID" value="HHE32794.1"/>
    <property type="molecule type" value="Genomic_DNA"/>
</dbReference>
<comment type="caution">
    <text evidence="2">The sequence shown here is derived from an EMBL/GenBank/DDBJ whole genome shotgun (WGS) entry which is preliminary data.</text>
</comment>
<proteinExistence type="predicted"/>
<evidence type="ECO:0000259" key="1">
    <source>
        <dbReference type="Pfam" id="PF01863"/>
    </source>
</evidence>
<organism evidence="2">
    <name type="scientific">Chlorobaculum parvum</name>
    <dbReference type="NCBI Taxonomy" id="274539"/>
    <lineage>
        <taxon>Bacteria</taxon>
        <taxon>Pseudomonadati</taxon>
        <taxon>Chlorobiota</taxon>
        <taxon>Chlorobiia</taxon>
        <taxon>Chlorobiales</taxon>
        <taxon>Chlorobiaceae</taxon>
        <taxon>Chlorobaculum</taxon>
    </lineage>
</organism>
<evidence type="ECO:0000313" key="2">
    <source>
        <dbReference type="EMBL" id="HHE32794.1"/>
    </source>
</evidence>
<dbReference type="InterPro" id="IPR002725">
    <property type="entry name" value="YgjP-like_metallopeptidase"/>
</dbReference>
<dbReference type="PANTHER" id="PTHR30399:SF1">
    <property type="entry name" value="UTP PYROPHOSPHATASE"/>
    <property type="match status" value="1"/>
</dbReference>
<name>A0A7C5DLM3_9CHLB</name>
<dbReference type="Gene3D" id="3.30.2010.10">
    <property type="entry name" value="Metalloproteases ('zincins'), catalytic domain"/>
    <property type="match status" value="1"/>
</dbReference>
<protein>
    <submittedName>
        <fullName evidence="2">M48 family peptidase</fullName>
    </submittedName>
</protein>
<dbReference type="AlphaFoldDB" id="A0A7C5DLM3"/>
<accession>A0A7C5DLM3</accession>
<sequence>MLSSVVNHSLSIPYTVRVSRRAKSVRLKLSPYDGLVVVVPVGFDRTQIPALVESRSEWIRKAQRLYDEQRSADPDMTGEALPGRIELAGIGELWRVAYRCEELQTPGIQIQEEALGEVELSGVVENHALCREALEGWLKHRAKQKLTPQFRGLVVEHGFNVTGLSFRKQKSRWGSCSTKGTISLNLKLLFLPPELVRHIMIHELCHTLHMNHSKQFWDMVARFDPDWQEHDRRMRHAWSYVPAWFVMK</sequence>
<reference evidence="2" key="1">
    <citation type="journal article" date="2020" name="mSystems">
        <title>Genome- and Community-Level Interaction Insights into Carbon Utilization and Element Cycling Functions of Hydrothermarchaeota in Hydrothermal Sediment.</title>
        <authorList>
            <person name="Zhou Z."/>
            <person name="Liu Y."/>
            <person name="Xu W."/>
            <person name="Pan J."/>
            <person name="Luo Z.H."/>
            <person name="Li M."/>
        </authorList>
    </citation>
    <scope>NUCLEOTIDE SEQUENCE [LARGE SCALE GENOMIC DNA]</scope>
    <source>
        <strain evidence="2">HyVt-633</strain>
    </source>
</reference>
<gene>
    <name evidence="2" type="ORF">ENL07_09295</name>
</gene>
<dbReference type="CDD" id="cd07344">
    <property type="entry name" value="M48_yhfN_like"/>
    <property type="match status" value="1"/>
</dbReference>
<feature type="domain" description="YgjP-like metallopeptidase" evidence="1">
    <location>
        <begin position="23"/>
        <end position="236"/>
    </location>
</feature>
<dbReference type="InterPro" id="IPR053136">
    <property type="entry name" value="UTP_pyrophosphatase-like"/>
</dbReference>
<dbReference type="Pfam" id="PF01863">
    <property type="entry name" value="YgjP-like"/>
    <property type="match status" value="1"/>
</dbReference>
<dbReference type="PANTHER" id="PTHR30399">
    <property type="entry name" value="UNCHARACTERIZED PROTEIN YGJP"/>
    <property type="match status" value="1"/>
</dbReference>
<dbReference type="Proteomes" id="UP000886058">
    <property type="component" value="Unassembled WGS sequence"/>
</dbReference>